<keyword evidence="3" id="KW-1185">Reference proteome</keyword>
<proteinExistence type="predicted"/>
<reference evidence="1 3" key="1">
    <citation type="journal article" date="2008" name="Science">
        <title>The Physcomitrella genome reveals evolutionary insights into the conquest of land by plants.</title>
        <authorList>
            <person name="Rensing S."/>
            <person name="Lang D."/>
            <person name="Zimmer A."/>
            <person name="Terry A."/>
            <person name="Salamov A."/>
            <person name="Shapiro H."/>
            <person name="Nishiyama T."/>
            <person name="Perroud P.-F."/>
            <person name="Lindquist E."/>
            <person name="Kamisugi Y."/>
            <person name="Tanahashi T."/>
            <person name="Sakakibara K."/>
            <person name="Fujita T."/>
            <person name="Oishi K."/>
            <person name="Shin-I T."/>
            <person name="Kuroki Y."/>
            <person name="Toyoda A."/>
            <person name="Suzuki Y."/>
            <person name="Hashimoto A."/>
            <person name="Yamaguchi K."/>
            <person name="Sugano A."/>
            <person name="Kohara Y."/>
            <person name="Fujiyama A."/>
            <person name="Anterola A."/>
            <person name="Aoki S."/>
            <person name="Ashton N."/>
            <person name="Barbazuk W.B."/>
            <person name="Barker E."/>
            <person name="Bennetzen J."/>
            <person name="Bezanilla M."/>
            <person name="Blankenship R."/>
            <person name="Cho S.H."/>
            <person name="Dutcher S."/>
            <person name="Estelle M."/>
            <person name="Fawcett J.A."/>
            <person name="Gundlach H."/>
            <person name="Hanada K."/>
            <person name="Heyl A."/>
            <person name="Hicks K.A."/>
            <person name="Hugh J."/>
            <person name="Lohr M."/>
            <person name="Mayer K."/>
            <person name="Melkozernov A."/>
            <person name="Murata T."/>
            <person name="Nelson D."/>
            <person name="Pils B."/>
            <person name="Prigge M."/>
            <person name="Reiss B."/>
            <person name="Renner T."/>
            <person name="Rombauts S."/>
            <person name="Rushton P."/>
            <person name="Sanderfoot A."/>
            <person name="Schween G."/>
            <person name="Shiu S.-H."/>
            <person name="Stueber K."/>
            <person name="Theodoulou F.L."/>
            <person name="Tu H."/>
            <person name="Van de Peer Y."/>
            <person name="Verrier P.J."/>
            <person name="Waters E."/>
            <person name="Wood A."/>
            <person name="Yang L."/>
            <person name="Cove D."/>
            <person name="Cuming A."/>
            <person name="Hasebe M."/>
            <person name="Lucas S."/>
            <person name="Mishler D.B."/>
            <person name="Reski R."/>
            <person name="Grigoriev I."/>
            <person name="Quatrano R.S."/>
            <person name="Boore J.L."/>
        </authorList>
    </citation>
    <scope>NUCLEOTIDE SEQUENCE [LARGE SCALE GENOMIC DNA]</scope>
    <source>
        <strain evidence="2 3">cv. Gransden 2004</strain>
    </source>
</reference>
<dbReference type="InParanoid" id="A0A2K1KLW3"/>
<protein>
    <submittedName>
        <fullName evidence="1 2">Uncharacterized protein</fullName>
    </submittedName>
</protein>
<dbReference type="EnsemblPlants" id="Pp3c4_2150V3.1">
    <property type="protein sequence ID" value="Pp3c4_2150V3.1"/>
    <property type="gene ID" value="Pp3c4_2150"/>
</dbReference>
<dbReference type="PaxDb" id="3218-PP1S160_58V6.1"/>
<evidence type="ECO:0000313" key="2">
    <source>
        <dbReference type="EnsemblPlants" id="Pp3c4_2150V3.1"/>
    </source>
</evidence>
<evidence type="ECO:0000313" key="3">
    <source>
        <dbReference type="Proteomes" id="UP000006727"/>
    </source>
</evidence>
<sequence length="61" mass="7106">MLESFFHKVAYHIKLDNRLPTYTKLRRVLLMKIAVTEVEHDIKDTHSAMGDVPKPSSRLVE</sequence>
<reference evidence="2" key="3">
    <citation type="submission" date="2020-12" db="UniProtKB">
        <authorList>
            <consortium name="EnsemblPlants"/>
        </authorList>
    </citation>
    <scope>IDENTIFICATION</scope>
</reference>
<gene>
    <name evidence="1" type="ORF">PHYPA_005657</name>
</gene>
<dbReference type="AlphaFoldDB" id="A0A2K1KLW3"/>
<name>A0A2K1KLW3_PHYPA</name>
<accession>A0A2K1KLW3</accession>
<reference evidence="1 3" key="2">
    <citation type="journal article" date="2018" name="Plant J.">
        <title>The Physcomitrella patens chromosome-scale assembly reveals moss genome structure and evolution.</title>
        <authorList>
            <person name="Lang D."/>
            <person name="Ullrich K.K."/>
            <person name="Murat F."/>
            <person name="Fuchs J."/>
            <person name="Jenkins J."/>
            <person name="Haas F.B."/>
            <person name="Piednoel M."/>
            <person name="Gundlach H."/>
            <person name="Van Bel M."/>
            <person name="Meyberg R."/>
            <person name="Vives C."/>
            <person name="Morata J."/>
            <person name="Symeonidi A."/>
            <person name="Hiss M."/>
            <person name="Muchero W."/>
            <person name="Kamisugi Y."/>
            <person name="Saleh O."/>
            <person name="Blanc G."/>
            <person name="Decker E.L."/>
            <person name="van Gessel N."/>
            <person name="Grimwood J."/>
            <person name="Hayes R.D."/>
            <person name="Graham S.W."/>
            <person name="Gunter L.E."/>
            <person name="McDaniel S.F."/>
            <person name="Hoernstein S.N.W."/>
            <person name="Larsson A."/>
            <person name="Li F.W."/>
            <person name="Perroud P.F."/>
            <person name="Phillips J."/>
            <person name="Ranjan P."/>
            <person name="Rokshar D.S."/>
            <person name="Rothfels C.J."/>
            <person name="Schneider L."/>
            <person name="Shu S."/>
            <person name="Stevenson D.W."/>
            <person name="Thummler F."/>
            <person name="Tillich M."/>
            <person name="Villarreal Aguilar J.C."/>
            <person name="Widiez T."/>
            <person name="Wong G.K."/>
            <person name="Wymore A."/>
            <person name="Zhang Y."/>
            <person name="Zimmer A.D."/>
            <person name="Quatrano R.S."/>
            <person name="Mayer K.F.X."/>
            <person name="Goodstein D."/>
            <person name="Casacuberta J.M."/>
            <person name="Vandepoele K."/>
            <person name="Reski R."/>
            <person name="Cuming A.C."/>
            <person name="Tuskan G.A."/>
            <person name="Maumus F."/>
            <person name="Salse J."/>
            <person name="Schmutz J."/>
            <person name="Rensing S.A."/>
        </authorList>
    </citation>
    <scope>NUCLEOTIDE SEQUENCE [LARGE SCALE GENOMIC DNA]</scope>
    <source>
        <strain evidence="2 3">cv. Gransden 2004</strain>
    </source>
</reference>
<organism evidence="1">
    <name type="scientific">Physcomitrium patens</name>
    <name type="common">Spreading-leaved earth moss</name>
    <name type="synonym">Physcomitrella patens</name>
    <dbReference type="NCBI Taxonomy" id="3218"/>
    <lineage>
        <taxon>Eukaryota</taxon>
        <taxon>Viridiplantae</taxon>
        <taxon>Streptophyta</taxon>
        <taxon>Embryophyta</taxon>
        <taxon>Bryophyta</taxon>
        <taxon>Bryophytina</taxon>
        <taxon>Bryopsida</taxon>
        <taxon>Funariidae</taxon>
        <taxon>Funariales</taxon>
        <taxon>Funariaceae</taxon>
        <taxon>Physcomitrium</taxon>
    </lineage>
</organism>
<dbReference type="EMBL" id="ABEU02000004">
    <property type="protein sequence ID" value="PNR54764.1"/>
    <property type="molecule type" value="Genomic_DNA"/>
</dbReference>
<evidence type="ECO:0000313" key="1">
    <source>
        <dbReference type="EMBL" id="PNR54764.1"/>
    </source>
</evidence>
<dbReference type="Proteomes" id="UP000006727">
    <property type="component" value="Chromosome 4"/>
</dbReference>
<dbReference type="Gramene" id="Pp3c4_2150V3.1">
    <property type="protein sequence ID" value="Pp3c4_2150V3.1"/>
    <property type="gene ID" value="Pp3c4_2150"/>
</dbReference>